<evidence type="ECO:0000256" key="1">
    <source>
        <dbReference type="ARBA" id="ARBA00004651"/>
    </source>
</evidence>
<evidence type="ECO:0000256" key="7">
    <source>
        <dbReference type="ARBA" id="ARBA00022840"/>
    </source>
</evidence>
<dbReference type="Pfam" id="PF00664">
    <property type="entry name" value="ABC_membrane"/>
    <property type="match status" value="1"/>
</dbReference>
<feature type="domain" description="ABC transmembrane type-1" evidence="15">
    <location>
        <begin position="15"/>
        <end position="292"/>
    </location>
</feature>
<evidence type="ECO:0000256" key="13">
    <source>
        <dbReference type="SAM" id="Phobius"/>
    </source>
</evidence>
<dbReference type="InterPro" id="IPR011527">
    <property type="entry name" value="ABC1_TM_dom"/>
</dbReference>
<evidence type="ECO:0000256" key="6">
    <source>
        <dbReference type="ARBA" id="ARBA00022741"/>
    </source>
</evidence>
<keyword evidence="17" id="KW-1185">Reference proteome</keyword>
<keyword evidence="7" id="KW-0067">ATP-binding</keyword>
<dbReference type="GO" id="GO:0016887">
    <property type="term" value="F:ATP hydrolysis activity"/>
    <property type="evidence" value="ECO:0007669"/>
    <property type="project" value="InterPro"/>
</dbReference>
<evidence type="ECO:0000313" key="17">
    <source>
        <dbReference type="Proteomes" id="UP000229897"/>
    </source>
</evidence>
<reference evidence="16" key="1">
    <citation type="submission" date="2017-10" db="EMBL/GenBank/DDBJ databases">
        <title>Massilia psychrophilum sp. nov., a novel purple-pigmented bacterium isolated from Tianshan glacier, Xinjiang Municipality, China.</title>
        <authorList>
            <person name="Wang H."/>
        </authorList>
    </citation>
    <scope>NUCLEOTIDE SEQUENCE [LARGE SCALE GENOMIC DNA]</scope>
    <source>
        <strain evidence="16">B2</strain>
    </source>
</reference>
<keyword evidence="3" id="KW-1003">Cell membrane</keyword>
<dbReference type="GO" id="GO:0005886">
    <property type="term" value="C:plasma membrane"/>
    <property type="evidence" value="ECO:0007669"/>
    <property type="project" value="UniProtKB-SubCell"/>
</dbReference>
<feature type="domain" description="ABC transporter" evidence="14">
    <location>
        <begin position="325"/>
        <end position="556"/>
    </location>
</feature>
<dbReference type="KEGG" id="mass:CR152_26765"/>
<dbReference type="AlphaFoldDB" id="A0A2D2DRV7"/>
<evidence type="ECO:0000256" key="3">
    <source>
        <dbReference type="ARBA" id="ARBA00022475"/>
    </source>
</evidence>
<evidence type="ECO:0000256" key="4">
    <source>
        <dbReference type="ARBA" id="ARBA00022692"/>
    </source>
</evidence>
<comment type="subcellular location">
    <subcellularLocation>
        <location evidence="1">Cell membrane</location>
        <topology evidence="1">Multi-pass membrane protein</topology>
    </subcellularLocation>
</comment>
<protein>
    <recommendedName>
        <fullName evidence="12">Cyclolysin secretion/processing ATP-binding protein CyaB</fullName>
    </recommendedName>
</protein>
<dbReference type="PROSITE" id="PS50929">
    <property type="entry name" value="ABC_TM1F"/>
    <property type="match status" value="1"/>
</dbReference>
<dbReference type="GO" id="GO:0005524">
    <property type="term" value="F:ATP binding"/>
    <property type="evidence" value="ECO:0007669"/>
    <property type="project" value="UniProtKB-KW"/>
</dbReference>
<dbReference type="GO" id="GO:0140359">
    <property type="term" value="F:ABC-type transporter activity"/>
    <property type="evidence" value="ECO:0007669"/>
    <property type="project" value="InterPro"/>
</dbReference>
<evidence type="ECO:0000256" key="8">
    <source>
        <dbReference type="ARBA" id="ARBA00022989"/>
    </source>
</evidence>
<feature type="transmembrane region" description="Helical" evidence="13">
    <location>
        <begin position="230"/>
        <end position="253"/>
    </location>
</feature>
<comment type="function">
    <text evidence="10">Involved in the export of calmodulin-sensitive adenylate cyclase-hemolysin (cyclolysin).</text>
</comment>
<dbReference type="PROSITE" id="PS00211">
    <property type="entry name" value="ABC_TRANSPORTER_1"/>
    <property type="match status" value="1"/>
</dbReference>
<dbReference type="CDD" id="cd18567">
    <property type="entry name" value="ABC_6TM_CvaB_RaxB_like"/>
    <property type="match status" value="1"/>
</dbReference>
<evidence type="ECO:0000256" key="11">
    <source>
        <dbReference type="ARBA" id="ARBA00061173"/>
    </source>
</evidence>
<evidence type="ECO:0000256" key="2">
    <source>
        <dbReference type="ARBA" id="ARBA00022448"/>
    </source>
</evidence>
<keyword evidence="5" id="KW-0354">Hemolysis</keyword>
<keyword evidence="9 13" id="KW-0472">Membrane</keyword>
<dbReference type="InterPro" id="IPR003439">
    <property type="entry name" value="ABC_transporter-like_ATP-bd"/>
</dbReference>
<evidence type="ECO:0000259" key="15">
    <source>
        <dbReference type="PROSITE" id="PS50929"/>
    </source>
</evidence>
<keyword evidence="4 13" id="KW-0812">Transmembrane</keyword>
<feature type="transmembrane region" description="Helical" evidence="13">
    <location>
        <begin position="265"/>
        <end position="288"/>
    </location>
</feature>
<dbReference type="OrthoDB" id="8554730at2"/>
<name>A0A2D2DRV7_9BURK</name>
<keyword evidence="2" id="KW-0813">Transport</keyword>
<dbReference type="SUPFAM" id="SSF52540">
    <property type="entry name" value="P-loop containing nucleoside triphosphate hydrolases"/>
    <property type="match status" value="1"/>
</dbReference>
<dbReference type="Gene3D" id="3.40.50.300">
    <property type="entry name" value="P-loop containing nucleotide triphosphate hydrolases"/>
    <property type="match status" value="1"/>
</dbReference>
<dbReference type="InterPro" id="IPR039421">
    <property type="entry name" value="Type_1_exporter"/>
</dbReference>
<keyword evidence="5" id="KW-0204">Cytolysis</keyword>
<keyword evidence="8 13" id="KW-1133">Transmembrane helix</keyword>
<dbReference type="CDD" id="cd03246">
    <property type="entry name" value="ABCC_Protease_Secretion"/>
    <property type="match status" value="1"/>
</dbReference>
<sequence length="556" mass="61549">MFGAPRPSDWQTHEISGLGLELLMLAAPRINQFMIDNVLMSNDKSLRNVLMLGLLLLVLAQWALSQMRGITILYLTTHLNLQWVSDVFGQMVRLPMHWFEKRQLGDVMSRFGSVGPIQDLLTTRAVAAVLDGIMAILTMVMMIFYSALLAGVAAATVLLYALVRGVSYRPLRDASLEGMTLAAREQTCLMETIRAMGPIKLFGRELDRRARWLAMKTDTMNRSARTQSMGLWFSNINMTIGALSAAMVLWLGAGLVMDGSFTVGMLIAVTVYSAMFTTRMMALINVFIDFKMLSLHCERLADIVLEQGESEVESSHDVDQIVPKLELTQVSFRYSDTDPWVLRNINLTIEPGDSVAIVGPSGCGKTTLVKLMLGNLKPTHGEIRYGGMPISQLGVRAYRRALAAVMQDDVLLAGSLKENICFYDERYEMEDIKRCARLAQVDADIDAMRMGYETLVADMGSSLSGGQKQRVLLARALYKRPKILVMDEATSALDVVRESMVNKAISTLNMTRIIVAHRAETIASARRLVALQDGTIVYDNPLPENNPAPPAKNASL</sequence>
<dbReference type="EMBL" id="CP024608">
    <property type="protein sequence ID" value="ATQ77707.1"/>
    <property type="molecule type" value="Genomic_DNA"/>
</dbReference>
<evidence type="ECO:0000256" key="10">
    <source>
        <dbReference type="ARBA" id="ARBA00055355"/>
    </source>
</evidence>
<feature type="transmembrane region" description="Helical" evidence="13">
    <location>
        <begin position="133"/>
        <end position="163"/>
    </location>
</feature>
<evidence type="ECO:0000256" key="5">
    <source>
        <dbReference type="ARBA" id="ARBA00022735"/>
    </source>
</evidence>
<gene>
    <name evidence="16" type="ORF">CR152_26765</name>
</gene>
<dbReference type="SMART" id="SM00382">
    <property type="entry name" value="AAA"/>
    <property type="match status" value="1"/>
</dbReference>
<dbReference type="Proteomes" id="UP000229897">
    <property type="component" value="Chromosome"/>
</dbReference>
<dbReference type="InterPro" id="IPR027417">
    <property type="entry name" value="P-loop_NTPase"/>
</dbReference>
<comment type="similarity">
    <text evidence="11">Belongs to the ABC transporter superfamily. Cyclolysin exporter (TC 3.A.1.109.2) family.</text>
</comment>
<dbReference type="PROSITE" id="PS50893">
    <property type="entry name" value="ABC_TRANSPORTER_2"/>
    <property type="match status" value="1"/>
</dbReference>
<dbReference type="PANTHER" id="PTHR24221:SF606">
    <property type="entry name" value="COLICIN V SECRETION-PROCESSING ATP-BINDING PROTEIN"/>
    <property type="match status" value="1"/>
</dbReference>
<dbReference type="GO" id="GO:0034040">
    <property type="term" value="F:ATPase-coupled lipid transmembrane transporter activity"/>
    <property type="evidence" value="ECO:0007669"/>
    <property type="project" value="TreeGrafter"/>
</dbReference>
<evidence type="ECO:0000313" key="16">
    <source>
        <dbReference type="EMBL" id="ATQ77707.1"/>
    </source>
</evidence>
<dbReference type="Gene3D" id="1.20.1560.10">
    <property type="entry name" value="ABC transporter type 1, transmembrane domain"/>
    <property type="match status" value="1"/>
</dbReference>
<accession>A0A2D2DRV7</accession>
<proteinExistence type="inferred from homology"/>
<feature type="transmembrane region" description="Helical" evidence="13">
    <location>
        <begin position="49"/>
        <end position="75"/>
    </location>
</feature>
<dbReference type="InterPro" id="IPR003593">
    <property type="entry name" value="AAA+_ATPase"/>
</dbReference>
<keyword evidence="6" id="KW-0547">Nucleotide-binding</keyword>
<dbReference type="GO" id="GO:0031640">
    <property type="term" value="P:killing of cells of another organism"/>
    <property type="evidence" value="ECO:0007669"/>
    <property type="project" value="UniProtKB-KW"/>
</dbReference>
<dbReference type="InterPro" id="IPR036640">
    <property type="entry name" value="ABC1_TM_sf"/>
</dbReference>
<dbReference type="Pfam" id="PF00005">
    <property type="entry name" value="ABC_tran"/>
    <property type="match status" value="1"/>
</dbReference>
<organism evidence="16 17">
    <name type="scientific">Massilia violaceinigra</name>
    <dbReference type="NCBI Taxonomy" id="2045208"/>
    <lineage>
        <taxon>Bacteria</taxon>
        <taxon>Pseudomonadati</taxon>
        <taxon>Pseudomonadota</taxon>
        <taxon>Betaproteobacteria</taxon>
        <taxon>Burkholderiales</taxon>
        <taxon>Oxalobacteraceae</taxon>
        <taxon>Telluria group</taxon>
        <taxon>Massilia</taxon>
    </lineage>
</organism>
<dbReference type="SUPFAM" id="SSF90123">
    <property type="entry name" value="ABC transporter transmembrane region"/>
    <property type="match status" value="1"/>
</dbReference>
<evidence type="ECO:0000259" key="14">
    <source>
        <dbReference type="PROSITE" id="PS50893"/>
    </source>
</evidence>
<dbReference type="PANTHER" id="PTHR24221">
    <property type="entry name" value="ATP-BINDING CASSETTE SUB-FAMILY B"/>
    <property type="match status" value="1"/>
</dbReference>
<dbReference type="InterPro" id="IPR017871">
    <property type="entry name" value="ABC_transporter-like_CS"/>
</dbReference>
<evidence type="ECO:0000256" key="12">
    <source>
        <dbReference type="ARBA" id="ARBA00072252"/>
    </source>
</evidence>
<evidence type="ECO:0000256" key="9">
    <source>
        <dbReference type="ARBA" id="ARBA00023136"/>
    </source>
</evidence>
<dbReference type="FunFam" id="3.40.50.300:FF:000299">
    <property type="entry name" value="ABC transporter ATP-binding protein/permease"/>
    <property type="match status" value="1"/>
</dbReference>